<dbReference type="STRING" id="338969.Rfer_3205"/>
<dbReference type="EMBL" id="CP000267">
    <property type="protein sequence ID" value="ABD70914.1"/>
    <property type="molecule type" value="Genomic_DNA"/>
</dbReference>
<dbReference type="Pfam" id="PF20126">
    <property type="entry name" value="TumE"/>
    <property type="match status" value="1"/>
</dbReference>
<evidence type="ECO:0000313" key="2">
    <source>
        <dbReference type="Proteomes" id="UP000008332"/>
    </source>
</evidence>
<dbReference type="eggNOG" id="ENOG50337BE">
    <property type="taxonomic scope" value="Bacteria"/>
</dbReference>
<dbReference type="AlphaFoldDB" id="Q21TI9"/>
<dbReference type="Proteomes" id="UP000008332">
    <property type="component" value="Chromosome"/>
</dbReference>
<dbReference type="InterPro" id="IPR045397">
    <property type="entry name" value="TumE-like"/>
</dbReference>
<sequence>MLHSALKEAIDSQFAQAITEPAELCQDALLVRLDNGVVIELRIASAEEYAIAWRWGDTELRIDTAPLHPQLSTYPNHLHTGEGQLLPDPLTQPGRDPWDNVNAVITALIGDPLLQSQGK</sequence>
<dbReference type="OrthoDB" id="8562123at2"/>
<reference evidence="2" key="1">
    <citation type="submission" date="2006-02" db="EMBL/GenBank/DDBJ databases">
        <title>Complete sequence of chromosome of Rhodoferax ferrireducens DSM 15236.</title>
        <authorList>
            <person name="Copeland A."/>
            <person name="Lucas S."/>
            <person name="Lapidus A."/>
            <person name="Barry K."/>
            <person name="Detter J.C."/>
            <person name="Glavina del Rio T."/>
            <person name="Hammon N."/>
            <person name="Israni S."/>
            <person name="Pitluck S."/>
            <person name="Brettin T."/>
            <person name="Bruce D."/>
            <person name="Han C."/>
            <person name="Tapia R."/>
            <person name="Gilna P."/>
            <person name="Kiss H."/>
            <person name="Schmutz J."/>
            <person name="Larimer F."/>
            <person name="Land M."/>
            <person name="Kyrpides N."/>
            <person name="Ivanova N."/>
            <person name="Richardson P."/>
        </authorList>
    </citation>
    <scope>NUCLEOTIDE SEQUENCE [LARGE SCALE GENOMIC DNA]</scope>
    <source>
        <strain evidence="2">ATCC BAA-621 / DSM 15236 / T118</strain>
    </source>
</reference>
<dbReference type="KEGG" id="rfr:Rfer_3205"/>
<keyword evidence="2" id="KW-1185">Reference proteome</keyword>
<organism evidence="1 2">
    <name type="scientific">Albidiferax ferrireducens (strain ATCC BAA-621 / DSM 15236 / T118)</name>
    <name type="common">Rhodoferax ferrireducens</name>
    <dbReference type="NCBI Taxonomy" id="338969"/>
    <lineage>
        <taxon>Bacteria</taxon>
        <taxon>Pseudomonadati</taxon>
        <taxon>Pseudomonadota</taxon>
        <taxon>Betaproteobacteria</taxon>
        <taxon>Burkholderiales</taxon>
        <taxon>Comamonadaceae</taxon>
        <taxon>Rhodoferax</taxon>
    </lineage>
</organism>
<protein>
    <submittedName>
        <fullName evidence="1">Uncharacterized protein</fullName>
    </submittedName>
</protein>
<accession>Q21TI9</accession>
<gene>
    <name evidence="1" type="ordered locus">Rfer_3205</name>
</gene>
<proteinExistence type="predicted"/>
<dbReference type="RefSeq" id="WP_011465477.1">
    <property type="nucleotide sequence ID" value="NC_007908.1"/>
</dbReference>
<name>Q21TI9_ALBFT</name>
<dbReference type="HOGENOM" id="CLU_2059569_0_0_4"/>
<evidence type="ECO:0000313" key="1">
    <source>
        <dbReference type="EMBL" id="ABD70914.1"/>
    </source>
</evidence>